<feature type="compositionally biased region" description="Polar residues" evidence="2">
    <location>
        <begin position="356"/>
        <end position="365"/>
    </location>
</feature>
<organism evidence="5 6">
    <name type="scientific">Pseudoteredinibacter isoporae</name>
    <dbReference type="NCBI Taxonomy" id="570281"/>
    <lineage>
        <taxon>Bacteria</taxon>
        <taxon>Pseudomonadati</taxon>
        <taxon>Pseudomonadota</taxon>
        <taxon>Gammaproteobacteria</taxon>
        <taxon>Cellvibrionales</taxon>
        <taxon>Cellvibrionaceae</taxon>
        <taxon>Pseudoteredinibacter</taxon>
    </lineage>
</organism>
<dbReference type="InterPro" id="IPR019734">
    <property type="entry name" value="TPR_rpt"/>
</dbReference>
<feature type="repeat" description="TPR" evidence="1">
    <location>
        <begin position="439"/>
        <end position="472"/>
    </location>
</feature>
<gene>
    <name evidence="5" type="ORF">HNR48_001921</name>
</gene>
<feature type="compositionally biased region" description="Low complexity" evidence="2">
    <location>
        <begin position="548"/>
        <end position="561"/>
    </location>
</feature>
<proteinExistence type="predicted"/>
<dbReference type="EMBL" id="JACHHT010000002">
    <property type="protein sequence ID" value="MBB6521636.1"/>
    <property type="molecule type" value="Genomic_DNA"/>
</dbReference>
<dbReference type="SMART" id="SM00327">
    <property type="entry name" value="VWA"/>
    <property type="match status" value="1"/>
</dbReference>
<keyword evidence="3" id="KW-0472">Membrane</keyword>
<evidence type="ECO:0000256" key="1">
    <source>
        <dbReference type="PROSITE-ProRule" id="PRU00339"/>
    </source>
</evidence>
<protein>
    <submittedName>
        <fullName evidence="5">Ca-activated chloride channel family protein</fullName>
    </submittedName>
</protein>
<accession>A0A7X0JUI9</accession>
<dbReference type="AlphaFoldDB" id="A0A7X0JUI9"/>
<dbReference type="SMART" id="SM00028">
    <property type="entry name" value="TPR"/>
    <property type="match status" value="1"/>
</dbReference>
<name>A0A7X0JUI9_9GAMM</name>
<dbReference type="SUPFAM" id="SSF53300">
    <property type="entry name" value="vWA-like"/>
    <property type="match status" value="1"/>
</dbReference>
<feature type="transmembrane region" description="Helical" evidence="3">
    <location>
        <begin position="12"/>
        <end position="29"/>
    </location>
</feature>
<dbReference type="PROSITE" id="PS50293">
    <property type="entry name" value="TPR_REGION"/>
    <property type="match status" value="1"/>
</dbReference>
<keyword evidence="3" id="KW-0812">Transmembrane</keyword>
<feature type="compositionally biased region" description="Low complexity" evidence="2">
    <location>
        <begin position="494"/>
        <end position="506"/>
    </location>
</feature>
<feature type="compositionally biased region" description="Low complexity" evidence="2">
    <location>
        <begin position="514"/>
        <end position="541"/>
    </location>
</feature>
<evidence type="ECO:0000313" key="5">
    <source>
        <dbReference type="EMBL" id="MBB6521636.1"/>
    </source>
</evidence>
<dbReference type="InterPro" id="IPR050768">
    <property type="entry name" value="UPF0353/GerABKA_families"/>
</dbReference>
<keyword evidence="1" id="KW-0802">TPR repeat</keyword>
<evidence type="ECO:0000313" key="6">
    <source>
        <dbReference type="Proteomes" id="UP000528457"/>
    </source>
</evidence>
<keyword evidence="3" id="KW-1133">Transmembrane helix</keyword>
<evidence type="ECO:0000259" key="4">
    <source>
        <dbReference type="PROSITE" id="PS50234"/>
    </source>
</evidence>
<feature type="compositionally biased region" description="Acidic residues" evidence="2">
    <location>
        <begin position="579"/>
        <end position="588"/>
    </location>
</feature>
<dbReference type="RefSeq" id="WP_166844498.1">
    <property type="nucleotide sequence ID" value="NZ_JAAONY010000002.1"/>
</dbReference>
<dbReference type="SUPFAM" id="SSF48452">
    <property type="entry name" value="TPR-like"/>
    <property type="match status" value="1"/>
</dbReference>
<dbReference type="Proteomes" id="UP000528457">
    <property type="component" value="Unassembled WGS sequence"/>
</dbReference>
<dbReference type="InterPro" id="IPR011990">
    <property type="entry name" value="TPR-like_helical_dom_sf"/>
</dbReference>
<dbReference type="PANTHER" id="PTHR22550:SF14">
    <property type="entry name" value="VWFA DOMAIN-CONTAINING PROTEIN"/>
    <property type="match status" value="1"/>
</dbReference>
<dbReference type="InterPro" id="IPR036465">
    <property type="entry name" value="vWFA_dom_sf"/>
</dbReference>
<feature type="transmembrane region" description="Helical" evidence="3">
    <location>
        <begin position="63"/>
        <end position="82"/>
    </location>
</feature>
<feature type="compositionally biased region" description="Basic and acidic residues" evidence="2">
    <location>
        <begin position="468"/>
        <end position="489"/>
    </location>
</feature>
<feature type="region of interest" description="Disordered" evidence="2">
    <location>
        <begin position="468"/>
        <end position="624"/>
    </location>
</feature>
<reference evidence="5 6" key="1">
    <citation type="submission" date="2020-08" db="EMBL/GenBank/DDBJ databases">
        <title>Genomic Encyclopedia of Type Strains, Phase IV (KMG-IV): sequencing the most valuable type-strain genomes for metagenomic binning, comparative biology and taxonomic classification.</title>
        <authorList>
            <person name="Goeker M."/>
        </authorList>
    </citation>
    <scope>NUCLEOTIDE SEQUENCE [LARGE SCALE GENOMIC DNA]</scope>
    <source>
        <strain evidence="5 6">DSM 22368</strain>
    </source>
</reference>
<keyword evidence="6" id="KW-1185">Reference proteome</keyword>
<dbReference type="Gene3D" id="1.25.40.10">
    <property type="entry name" value="Tetratricopeptide repeat domain"/>
    <property type="match status" value="1"/>
</dbReference>
<dbReference type="PROSITE" id="PS50005">
    <property type="entry name" value="TPR"/>
    <property type="match status" value="1"/>
</dbReference>
<sequence>MDGLNEFHFLRPWALMLIPTLALMVYFAQRQLSQQSAWKQWVDPQLLSQMLVHGDGKQWRFPWWLAALLLSAGAIGLAGPSWEKLPQPVIQKQNALIVILDLSPSMNSQDIKPSRLDISRFKLIDLLKQRKEGQTGLVAYAGEAHVVTPLTDDVETIINLLPVLKPGLMPIRGSNVEAGIGQAIQLLKDSGLQSGDILLLSDGVAEQALGNIEDQLSGSSYRLSVMSVGTEDGGPIPSGQGFMKDSQGNIVIAKTDTGTMRELARENGGLFVQLQAGEQDLQRLNQFWQQDLSANDMNNPEDTLGDREFDQWQDNGHWFALALLLFFPFAFRRGGLLALLPTCILSAALSSLPTSHATAQETATPKPQPAEASQPPSGFGEAWKGLWQTPNQRGMDAYKEQDYQRARELFEDPQWQASSDYENGNFDAAAKAFAKEESAEGQYNLGNALAQSGDFDGAIKAYDEALKQKPDFEDAKFNKELMEKLKLEQEQQEQEQQQSDQNQESQDNQEQDGSEQQQKQDQSGQQENQDQQESDTQQENQQNEEQDSQSQEPQSQNQQSQEEQETDQSEQQEQQAEQQEGEENENQQEAEQQAQADINPDDLSDEEKQALEQWLKQVPDDPSGLLRRKFLYEQRQKQIAYRNGQLELPDNDAHKRY</sequence>
<feature type="region of interest" description="Disordered" evidence="2">
    <location>
        <begin position="356"/>
        <end position="385"/>
    </location>
</feature>
<comment type="caution">
    <text evidence="5">The sequence shown here is derived from an EMBL/GenBank/DDBJ whole genome shotgun (WGS) entry which is preliminary data.</text>
</comment>
<dbReference type="PANTHER" id="PTHR22550">
    <property type="entry name" value="SPORE GERMINATION PROTEIN"/>
    <property type="match status" value="1"/>
</dbReference>
<dbReference type="PROSITE" id="PS50234">
    <property type="entry name" value="VWFA"/>
    <property type="match status" value="1"/>
</dbReference>
<dbReference type="InParanoid" id="A0A7X0JUI9"/>
<dbReference type="Pfam" id="PF00515">
    <property type="entry name" value="TPR_1"/>
    <property type="match status" value="1"/>
</dbReference>
<evidence type="ECO:0000256" key="2">
    <source>
        <dbReference type="SAM" id="MobiDB-lite"/>
    </source>
</evidence>
<evidence type="ECO:0000256" key="3">
    <source>
        <dbReference type="SAM" id="Phobius"/>
    </source>
</evidence>
<dbReference type="Pfam" id="PF13519">
    <property type="entry name" value="VWA_2"/>
    <property type="match status" value="1"/>
</dbReference>
<dbReference type="Gene3D" id="3.40.50.410">
    <property type="entry name" value="von Willebrand factor, type A domain"/>
    <property type="match status" value="1"/>
</dbReference>
<dbReference type="InterPro" id="IPR002035">
    <property type="entry name" value="VWF_A"/>
</dbReference>
<feature type="domain" description="VWFA" evidence="4">
    <location>
        <begin position="95"/>
        <end position="292"/>
    </location>
</feature>